<evidence type="ECO:0000313" key="3">
    <source>
        <dbReference type="Proteomes" id="UP000183918"/>
    </source>
</evidence>
<dbReference type="InterPro" id="IPR005025">
    <property type="entry name" value="FMN_Rdtase-like_dom"/>
</dbReference>
<dbReference type="GO" id="GO:0016491">
    <property type="term" value="F:oxidoreductase activity"/>
    <property type="evidence" value="ECO:0007669"/>
    <property type="project" value="InterPro"/>
</dbReference>
<name>A0A1H3IBZ4_9FIRM</name>
<dbReference type="Proteomes" id="UP000183918">
    <property type="component" value="Unassembled WGS sequence"/>
</dbReference>
<evidence type="ECO:0000313" key="2">
    <source>
        <dbReference type="EMBL" id="SDY25353.1"/>
    </source>
</evidence>
<dbReference type="EMBL" id="FNPG01000011">
    <property type="protein sequence ID" value="SDY25353.1"/>
    <property type="molecule type" value="Genomic_DNA"/>
</dbReference>
<evidence type="ECO:0000259" key="1">
    <source>
        <dbReference type="Pfam" id="PF03358"/>
    </source>
</evidence>
<feature type="domain" description="NADPH-dependent FMN reductase-like" evidence="1">
    <location>
        <begin position="1"/>
        <end position="152"/>
    </location>
</feature>
<accession>A0A1H3IBZ4</accession>
<sequence>MKITVINGTSKKGTTYKIKEMLLNELRDYADITEFYLPKDCPSFCTGCLNCVLKNEFSCKDSKYVQIIDESMRKADLLIFTCPTYVYHVTGALKNMLDHFAYRWIIHKPAKEMFGKRAVIITQCLGGGCAKAAKDIKDSLSWWGVSSIMIRKYKLMTSAGFDEISEKRHSKIEKDLKKTAEKIKSIDYSKPSHTNISAKIKFFIVKNIQKNISKTNPQYADYLYWKENGWMDGVKPWKKQ</sequence>
<dbReference type="PANTHER" id="PTHR43741">
    <property type="entry name" value="FMN-DEPENDENT NADH-AZOREDUCTASE 1"/>
    <property type="match status" value="1"/>
</dbReference>
<protein>
    <submittedName>
        <fullName evidence="2">NADPH-dependent FMN reductase</fullName>
    </submittedName>
</protein>
<reference evidence="2 3" key="1">
    <citation type="submission" date="2016-10" db="EMBL/GenBank/DDBJ databases">
        <authorList>
            <person name="de Groot N.N."/>
        </authorList>
    </citation>
    <scope>NUCLEOTIDE SEQUENCE [LARGE SCALE GENOMIC DNA]</scope>
    <source>
        <strain evidence="2 3">DSM 14045</strain>
    </source>
</reference>
<dbReference type="AlphaFoldDB" id="A0A1H3IBZ4"/>
<dbReference type="SUPFAM" id="SSF52218">
    <property type="entry name" value="Flavoproteins"/>
    <property type="match status" value="1"/>
</dbReference>
<gene>
    <name evidence="2" type="ORF">SAMN02910414_01139</name>
</gene>
<dbReference type="PANTHER" id="PTHR43741:SF4">
    <property type="entry name" value="FMN-DEPENDENT NADH:QUINONE OXIDOREDUCTASE"/>
    <property type="match status" value="1"/>
</dbReference>
<dbReference type="STRING" id="1122142.SAMN02910414_01139"/>
<dbReference type="Pfam" id="PF03358">
    <property type="entry name" value="FMN_red"/>
    <property type="match status" value="1"/>
</dbReference>
<dbReference type="InterPro" id="IPR050104">
    <property type="entry name" value="FMN-dep_NADH:Q_OxRdtase_AzoR1"/>
</dbReference>
<organism evidence="2 3">
    <name type="scientific">Lachnobacterium bovis DSM 14045</name>
    <dbReference type="NCBI Taxonomy" id="1122142"/>
    <lineage>
        <taxon>Bacteria</taxon>
        <taxon>Bacillati</taxon>
        <taxon>Bacillota</taxon>
        <taxon>Clostridia</taxon>
        <taxon>Lachnospirales</taxon>
        <taxon>Lachnospiraceae</taxon>
        <taxon>Lachnobacterium</taxon>
    </lineage>
</organism>
<dbReference type="Gene3D" id="3.40.50.360">
    <property type="match status" value="1"/>
</dbReference>
<keyword evidence="3" id="KW-1185">Reference proteome</keyword>
<dbReference type="InterPro" id="IPR029039">
    <property type="entry name" value="Flavoprotein-like_sf"/>
</dbReference>
<proteinExistence type="predicted"/>